<dbReference type="SUPFAM" id="SSF88723">
    <property type="entry name" value="PIN domain-like"/>
    <property type="match status" value="1"/>
</dbReference>
<dbReference type="Pfam" id="PF01850">
    <property type="entry name" value="PIN"/>
    <property type="match status" value="1"/>
</dbReference>
<dbReference type="Proteomes" id="UP000266693">
    <property type="component" value="Unassembled WGS sequence"/>
</dbReference>
<dbReference type="CDD" id="cd09873">
    <property type="entry name" value="PIN_Pae0151-like"/>
    <property type="match status" value="1"/>
</dbReference>
<protein>
    <submittedName>
        <fullName evidence="3">PIN domain-containing protein</fullName>
    </submittedName>
</protein>
<dbReference type="EMBL" id="QWLV01000007">
    <property type="protein sequence ID" value="RHW16768.1"/>
    <property type="molecule type" value="Genomic_DNA"/>
</dbReference>
<keyword evidence="4" id="KW-1185">Reference proteome</keyword>
<dbReference type="InterPro" id="IPR044153">
    <property type="entry name" value="PIN_Pae0151-like"/>
</dbReference>
<dbReference type="InterPro" id="IPR029060">
    <property type="entry name" value="PIN-like_dom_sf"/>
</dbReference>
<organism evidence="3 4">
    <name type="scientific">Sphingomonas gilva</name>
    <dbReference type="NCBI Taxonomy" id="2305907"/>
    <lineage>
        <taxon>Bacteria</taxon>
        <taxon>Pseudomonadati</taxon>
        <taxon>Pseudomonadota</taxon>
        <taxon>Alphaproteobacteria</taxon>
        <taxon>Sphingomonadales</taxon>
        <taxon>Sphingomonadaceae</taxon>
        <taxon>Sphingomonas</taxon>
    </lineage>
</organism>
<dbReference type="OrthoDB" id="1524147at2"/>
<evidence type="ECO:0000313" key="3">
    <source>
        <dbReference type="EMBL" id="RHW16768.1"/>
    </source>
</evidence>
<dbReference type="RefSeq" id="WP_118864742.1">
    <property type="nucleotide sequence ID" value="NZ_QWLV01000007.1"/>
</dbReference>
<comment type="caution">
    <text evidence="3">The sequence shown here is derived from an EMBL/GenBank/DDBJ whole genome shotgun (WGS) entry which is preliminary data.</text>
</comment>
<gene>
    <name evidence="3" type="ORF">D1610_13640</name>
</gene>
<feature type="domain" description="PIN" evidence="2">
    <location>
        <begin position="2"/>
        <end position="128"/>
    </location>
</feature>
<dbReference type="InterPro" id="IPR051619">
    <property type="entry name" value="TypeII_TA_RNase_PINc/VapC"/>
</dbReference>
<evidence type="ECO:0000256" key="1">
    <source>
        <dbReference type="ARBA" id="ARBA00022842"/>
    </source>
</evidence>
<keyword evidence="1" id="KW-0460">Magnesium</keyword>
<dbReference type="PANTHER" id="PTHR35901:SF1">
    <property type="entry name" value="EXONUCLEASE VAPC9"/>
    <property type="match status" value="1"/>
</dbReference>
<name>A0A396RKI9_9SPHN</name>
<dbReference type="PANTHER" id="PTHR35901">
    <property type="entry name" value="RIBONUCLEASE VAPC3"/>
    <property type="match status" value="1"/>
</dbReference>
<evidence type="ECO:0000313" key="4">
    <source>
        <dbReference type="Proteomes" id="UP000266693"/>
    </source>
</evidence>
<evidence type="ECO:0000259" key="2">
    <source>
        <dbReference type="Pfam" id="PF01850"/>
    </source>
</evidence>
<dbReference type="AlphaFoldDB" id="A0A396RKI9"/>
<accession>A0A396RKI9</accession>
<dbReference type="Gene3D" id="3.40.50.1010">
    <property type="entry name" value="5'-nuclease"/>
    <property type="match status" value="1"/>
</dbReference>
<dbReference type="InterPro" id="IPR002716">
    <property type="entry name" value="PIN_dom"/>
</dbReference>
<proteinExistence type="predicted"/>
<reference evidence="3 4" key="1">
    <citation type="submission" date="2018-08" db="EMBL/GenBank/DDBJ databases">
        <title>The multiple taxonomic identification of Sphingomonas gilva.</title>
        <authorList>
            <person name="Zhu D."/>
            <person name="Zheng S."/>
        </authorList>
    </citation>
    <scope>NUCLEOTIDE SEQUENCE [LARGE SCALE GENOMIC DNA]</scope>
    <source>
        <strain evidence="3 4">ZDH117</strain>
    </source>
</reference>
<sequence>MIVVDASLMVKSLFGEVDWEAAVTFLDSHRGKMVAPDLLLTEVAGAIVRRVNQREGSESEGRDMLANWLAAWRDGLIQLHRLDAGQLGRATRLAMRIGHPLADCIYLSLAMELRCPLATCDARFRDKALPVHPEIKLLDEFD</sequence>